<dbReference type="Proteomes" id="UP001501009">
    <property type="component" value="Unassembled WGS sequence"/>
</dbReference>
<keyword evidence="2" id="KW-1185">Reference proteome</keyword>
<evidence type="ECO:0000313" key="1">
    <source>
        <dbReference type="EMBL" id="GAA3839645.1"/>
    </source>
</evidence>
<organism evidence="1 2">
    <name type="scientific">Streptomyces coacervatus</name>
    <dbReference type="NCBI Taxonomy" id="647381"/>
    <lineage>
        <taxon>Bacteria</taxon>
        <taxon>Bacillati</taxon>
        <taxon>Actinomycetota</taxon>
        <taxon>Actinomycetes</taxon>
        <taxon>Kitasatosporales</taxon>
        <taxon>Streptomycetaceae</taxon>
        <taxon>Streptomyces</taxon>
    </lineage>
</organism>
<dbReference type="RefSeq" id="WP_275779927.1">
    <property type="nucleotide sequence ID" value="NZ_BAABDE010000038.1"/>
</dbReference>
<sequence length="75" mass="8081">MGRISVDTRAHNEEAIRAAMDRLLRGDLPPGGKCDLRTVASEAGMPRTAFYARRTATALPERARISTSPKSSNGP</sequence>
<gene>
    <name evidence="1" type="ORF">GCM10022403_084900</name>
</gene>
<evidence type="ECO:0008006" key="3">
    <source>
        <dbReference type="Google" id="ProtNLM"/>
    </source>
</evidence>
<evidence type="ECO:0000313" key="2">
    <source>
        <dbReference type="Proteomes" id="UP001501009"/>
    </source>
</evidence>
<comment type="caution">
    <text evidence="1">The sequence shown here is derived from an EMBL/GenBank/DDBJ whole genome shotgun (WGS) entry which is preliminary data.</text>
</comment>
<proteinExistence type="predicted"/>
<protein>
    <recommendedName>
        <fullName evidence="3">HTH tetR-type domain-containing protein</fullName>
    </recommendedName>
</protein>
<reference evidence="2" key="1">
    <citation type="journal article" date="2019" name="Int. J. Syst. Evol. Microbiol.">
        <title>The Global Catalogue of Microorganisms (GCM) 10K type strain sequencing project: providing services to taxonomists for standard genome sequencing and annotation.</title>
        <authorList>
            <consortium name="The Broad Institute Genomics Platform"/>
            <consortium name="The Broad Institute Genome Sequencing Center for Infectious Disease"/>
            <person name="Wu L."/>
            <person name="Ma J."/>
        </authorList>
    </citation>
    <scope>NUCLEOTIDE SEQUENCE [LARGE SCALE GENOMIC DNA]</scope>
    <source>
        <strain evidence="2">JCM 17138</strain>
    </source>
</reference>
<dbReference type="EMBL" id="BAABDE010000038">
    <property type="protein sequence ID" value="GAA3839645.1"/>
    <property type="molecule type" value="Genomic_DNA"/>
</dbReference>
<name>A0ABP7JAN5_9ACTN</name>
<accession>A0ABP7JAN5</accession>